<protein>
    <submittedName>
        <fullName evidence="1">Uncharacterized protein</fullName>
    </submittedName>
</protein>
<comment type="caution">
    <text evidence="1">The sequence shown here is derived from an EMBL/GenBank/DDBJ whole genome shotgun (WGS) entry which is preliminary data.</text>
</comment>
<dbReference type="AlphaFoldDB" id="A0A9X6SSD7"/>
<evidence type="ECO:0000313" key="1">
    <source>
        <dbReference type="EMBL" id="PDZ94241.1"/>
    </source>
</evidence>
<sequence>MKDYQLENKRVFIYRLIAILEHLEKLSVNENLIRRFESLEKSMVDYNDLEFPISSYQVNIILSTNDEGIILVTLEQIEQSILKKNATYIQSYSSFATVHLQRFLSQFQLLNLYLESYTTISKDDSSLKLIPTELTTNIDNLKKSIDMFYEHTKSREN</sequence>
<dbReference type="Proteomes" id="UP000219922">
    <property type="component" value="Unassembled WGS sequence"/>
</dbReference>
<dbReference type="RefSeq" id="WP_098007176.1">
    <property type="nucleotide sequence ID" value="NZ_NVMX01000231.1"/>
</dbReference>
<evidence type="ECO:0000313" key="2">
    <source>
        <dbReference type="Proteomes" id="UP000219922"/>
    </source>
</evidence>
<proteinExistence type="predicted"/>
<organism evidence="1 2">
    <name type="scientific">Bacillus cereus</name>
    <dbReference type="NCBI Taxonomy" id="1396"/>
    <lineage>
        <taxon>Bacteria</taxon>
        <taxon>Bacillati</taxon>
        <taxon>Bacillota</taxon>
        <taxon>Bacilli</taxon>
        <taxon>Bacillales</taxon>
        <taxon>Bacillaceae</taxon>
        <taxon>Bacillus</taxon>
        <taxon>Bacillus cereus group</taxon>
    </lineage>
</organism>
<gene>
    <name evidence="1" type="ORF">CON36_34850</name>
</gene>
<reference evidence="1 2" key="1">
    <citation type="submission" date="2017-09" db="EMBL/GenBank/DDBJ databases">
        <title>Large-scale bioinformatics analysis of Bacillus genomes uncovers conserved roles of natural products in bacterial physiology.</title>
        <authorList>
            <consortium name="Agbiome Team Llc"/>
            <person name="Bleich R.M."/>
            <person name="Grubbs K.J."/>
            <person name="Santa Maria K.C."/>
            <person name="Allen S.E."/>
            <person name="Farag S."/>
            <person name="Shank E.A."/>
            <person name="Bowers A."/>
        </authorList>
    </citation>
    <scope>NUCLEOTIDE SEQUENCE [LARGE SCALE GENOMIC DNA]</scope>
    <source>
        <strain evidence="1 2">AFS092789</strain>
    </source>
</reference>
<dbReference type="EMBL" id="NVMX01000231">
    <property type="protein sequence ID" value="PDZ94241.1"/>
    <property type="molecule type" value="Genomic_DNA"/>
</dbReference>
<name>A0A9X6SSD7_BACCE</name>
<accession>A0A9X6SSD7</accession>